<accession>A0ABU6WKM0</accession>
<comment type="caution">
    <text evidence="2">The sequence shown here is derived from an EMBL/GenBank/DDBJ whole genome shotgun (WGS) entry which is preliminary data.</text>
</comment>
<protein>
    <submittedName>
        <fullName evidence="2">Uncharacterized protein</fullName>
    </submittedName>
</protein>
<evidence type="ECO:0000313" key="3">
    <source>
        <dbReference type="Proteomes" id="UP001341840"/>
    </source>
</evidence>
<gene>
    <name evidence="2" type="ORF">PIB30_056722</name>
</gene>
<evidence type="ECO:0000313" key="2">
    <source>
        <dbReference type="EMBL" id="MED6185396.1"/>
    </source>
</evidence>
<reference evidence="2 3" key="1">
    <citation type="journal article" date="2023" name="Plants (Basel)">
        <title>Bridging the Gap: Combining Genomics and Transcriptomics Approaches to Understand Stylosanthes scabra, an Orphan Legume from the Brazilian Caatinga.</title>
        <authorList>
            <person name="Ferreira-Neto J.R.C."/>
            <person name="da Silva M.D."/>
            <person name="Binneck E."/>
            <person name="de Melo N.F."/>
            <person name="da Silva R.H."/>
            <person name="de Melo A.L.T.M."/>
            <person name="Pandolfi V."/>
            <person name="Bustamante F.O."/>
            <person name="Brasileiro-Vidal A.C."/>
            <person name="Benko-Iseppon A.M."/>
        </authorList>
    </citation>
    <scope>NUCLEOTIDE SEQUENCE [LARGE SCALE GENOMIC DNA]</scope>
    <source>
        <tissue evidence="2">Leaves</tissue>
    </source>
</reference>
<feature type="region of interest" description="Disordered" evidence="1">
    <location>
        <begin position="19"/>
        <end position="38"/>
    </location>
</feature>
<keyword evidence="3" id="KW-1185">Reference proteome</keyword>
<feature type="compositionally biased region" description="Basic and acidic residues" evidence="1">
    <location>
        <begin position="21"/>
        <end position="38"/>
    </location>
</feature>
<name>A0ABU6WKM0_9FABA</name>
<proteinExistence type="predicted"/>
<dbReference type="Proteomes" id="UP001341840">
    <property type="component" value="Unassembled WGS sequence"/>
</dbReference>
<sequence>MKLRSHFIWRGNTIETGPLEGPRDAYEPNIKDGNSDTNSRCDDIENEIREVTTNTKNMKKILMSLLKVGVIHLGCFSFPACHREPFDVVNVRLMKLERIIWRWQKVVRPKIQDNKKHPDNGRGHMI</sequence>
<evidence type="ECO:0000256" key="1">
    <source>
        <dbReference type="SAM" id="MobiDB-lite"/>
    </source>
</evidence>
<dbReference type="EMBL" id="JASCZI010181699">
    <property type="protein sequence ID" value="MED6185396.1"/>
    <property type="molecule type" value="Genomic_DNA"/>
</dbReference>
<organism evidence="2 3">
    <name type="scientific">Stylosanthes scabra</name>
    <dbReference type="NCBI Taxonomy" id="79078"/>
    <lineage>
        <taxon>Eukaryota</taxon>
        <taxon>Viridiplantae</taxon>
        <taxon>Streptophyta</taxon>
        <taxon>Embryophyta</taxon>
        <taxon>Tracheophyta</taxon>
        <taxon>Spermatophyta</taxon>
        <taxon>Magnoliopsida</taxon>
        <taxon>eudicotyledons</taxon>
        <taxon>Gunneridae</taxon>
        <taxon>Pentapetalae</taxon>
        <taxon>rosids</taxon>
        <taxon>fabids</taxon>
        <taxon>Fabales</taxon>
        <taxon>Fabaceae</taxon>
        <taxon>Papilionoideae</taxon>
        <taxon>50 kb inversion clade</taxon>
        <taxon>dalbergioids sensu lato</taxon>
        <taxon>Dalbergieae</taxon>
        <taxon>Pterocarpus clade</taxon>
        <taxon>Stylosanthes</taxon>
    </lineage>
</organism>